<evidence type="ECO:0000313" key="2">
    <source>
        <dbReference type="EMBL" id="WXK75896.1"/>
    </source>
</evidence>
<evidence type="ECO:0000256" key="1">
    <source>
        <dbReference type="SAM" id="Phobius"/>
    </source>
</evidence>
<dbReference type="RefSeq" id="WP_407285799.1">
    <property type="nucleotide sequence ID" value="NZ_CP147982.1"/>
</dbReference>
<keyword evidence="1" id="KW-0472">Membrane</keyword>
<proteinExistence type="predicted"/>
<protein>
    <submittedName>
        <fullName evidence="2">Uncharacterized protein</fullName>
    </submittedName>
</protein>
<sequence length="775" mass="85563">MPTTRRASSGTYQGRQHKAGFVLGLLLGLICYARLVRLGATGKCSVELCPGREIAGAKTGREYRNMGRRYEVDGYTAELDDDFQVVYRNPRGKKLQQAPDRLADSEGVRRLYRLRRALTEHRRHARVQAEAWVTAGTRVPMALAESDAVWREALDDAGGEPAADPPAPDVDEAALIARTYVHPDDHTMTLLLRAPFARHWDALLASQEDWALTDTFATGIRVPGDSELTFPERLMTAHPGQEQAALEAACAFGWSLWGSPPLHKSILDDDLEHLAATAPRFLPAFLDELADMCLKAGGKHKEHATGYFTRARNAEREHHTKPDERWLDARYAAFADHGALASGAVRARAKELAPRGAVVSPEQLRRFRDLLVRFAHTPLDLYPGMAADLRKVARAAGANPESEVAALLEGIVPRVGLCAGDTDKFWVDALKGKALELLVERRPETVQDVLRLIPDDANSTEDWLSLLRRSGALALLTGERPGLPAGEAARLLHDWLASEPTWRVRSDELYDLAVRLAPRLAADAVPVRLPYPAPDRRRAPVPLDLADELLEHGVPLADPPPKLGSPGAAHMLVHRRPHLTRLLADPRFARELRIALNAELELEGLPEAGVSYHRHYRPHRDAELNSWRSTPGICRTPMGREVLCAWLNRQRERLRAGLDLNGLVHVLAPFVHIGGVVDELLKDEAAAREFASVDVVALVLADLPTEADRPAVEGLMATMRPEDLIGTRPMPGLRTRIDETLPGLSELQVAQAWKALQTGVNCQEGLRRLVARLSD</sequence>
<name>A0ABZ2QHA4_9ACTN</name>
<feature type="transmembrane region" description="Helical" evidence="1">
    <location>
        <begin position="21"/>
        <end position="40"/>
    </location>
</feature>
<keyword evidence="1" id="KW-1133">Transmembrane helix</keyword>
<reference evidence="2 3" key="1">
    <citation type="submission" date="2024-03" db="EMBL/GenBank/DDBJ databases">
        <title>The complete genome of Streptomyces sirii sp.nov.</title>
        <authorList>
            <person name="Zakalyukina Y.V."/>
            <person name="Belik A.R."/>
            <person name="Biryukov M.V."/>
            <person name="Baturina O.A."/>
            <person name="Kabilov M.R."/>
        </authorList>
    </citation>
    <scope>NUCLEOTIDE SEQUENCE [LARGE SCALE GENOMIC DNA]</scope>
    <source>
        <strain evidence="2 3">BP-8</strain>
    </source>
</reference>
<gene>
    <name evidence="2" type="ORF">WAB15_07855</name>
</gene>
<dbReference type="EMBL" id="CP147982">
    <property type="protein sequence ID" value="WXK75896.1"/>
    <property type="molecule type" value="Genomic_DNA"/>
</dbReference>
<keyword evidence="1" id="KW-0812">Transmembrane</keyword>
<accession>A0ABZ2QHA4</accession>
<keyword evidence="3" id="KW-1185">Reference proteome</keyword>
<evidence type="ECO:0000313" key="3">
    <source>
        <dbReference type="Proteomes" id="UP001626628"/>
    </source>
</evidence>
<dbReference type="Proteomes" id="UP001626628">
    <property type="component" value="Chromosome"/>
</dbReference>
<organism evidence="2 3">
    <name type="scientific">Streptomyces sirii</name>
    <dbReference type="NCBI Taxonomy" id="3127701"/>
    <lineage>
        <taxon>Bacteria</taxon>
        <taxon>Bacillati</taxon>
        <taxon>Actinomycetota</taxon>
        <taxon>Actinomycetes</taxon>
        <taxon>Kitasatosporales</taxon>
        <taxon>Streptomycetaceae</taxon>
        <taxon>Streptomyces</taxon>
    </lineage>
</organism>